<feature type="region of interest" description="Disordered" evidence="1">
    <location>
        <begin position="53"/>
        <end position="100"/>
    </location>
</feature>
<dbReference type="EMBL" id="AP022574">
    <property type="protein sequence ID" value="BBX69865.1"/>
    <property type="molecule type" value="Genomic_DNA"/>
</dbReference>
<dbReference type="Proteomes" id="UP000466514">
    <property type="component" value="Chromosome"/>
</dbReference>
<feature type="compositionally biased region" description="Polar residues" evidence="1">
    <location>
        <begin position="69"/>
        <end position="82"/>
    </location>
</feature>
<accession>A0A7I7MCI0</accession>
<dbReference type="KEGG" id="mpsc:MPSYJ_33260"/>
<gene>
    <name evidence="2" type="ORF">MPSYJ_33260</name>
</gene>
<evidence type="ECO:0000313" key="2">
    <source>
        <dbReference type="EMBL" id="BBX69865.1"/>
    </source>
</evidence>
<sequence length="100" mass="10001">MQSGSTPRRTCATAYFASVATTRMSACNAIVNPIPIAWPLTAAITGVRSSKAAGSVGDAVKVSPGAPNGSPSEKSAPAQNASPAPVSTIARTASSSSRRR</sequence>
<evidence type="ECO:0000313" key="3">
    <source>
        <dbReference type="Proteomes" id="UP000466514"/>
    </source>
</evidence>
<feature type="compositionally biased region" description="Low complexity" evidence="1">
    <location>
        <begin position="87"/>
        <end position="100"/>
    </location>
</feature>
<proteinExistence type="predicted"/>
<reference evidence="2 3" key="1">
    <citation type="journal article" date="2019" name="Emerg. Microbes Infect.">
        <title>Comprehensive subspecies identification of 175 nontuberculous mycobacteria species based on 7547 genomic profiles.</title>
        <authorList>
            <person name="Matsumoto Y."/>
            <person name="Kinjo T."/>
            <person name="Motooka D."/>
            <person name="Nabeya D."/>
            <person name="Jung N."/>
            <person name="Uechi K."/>
            <person name="Horii T."/>
            <person name="Iida T."/>
            <person name="Fujita J."/>
            <person name="Nakamura S."/>
        </authorList>
    </citation>
    <scope>NUCLEOTIDE SEQUENCE [LARGE SCALE GENOMIC DNA]</scope>
    <source>
        <strain evidence="2 3">JCM 13323</strain>
    </source>
</reference>
<dbReference type="AlphaFoldDB" id="A0A7I7MCI0"/>
<keyword evidence="3" id="KW-1185">Reference proteome</keyword>
<evidence type="ECO:0000256" key="1">
    <source>
        <dbReference type="SAM" id="MobiDB-lite"/>
    </source>
</evidence>
<name>A0A7I7MCI0_9MYCO</name>
<organism evidence="2 3">
    <name type="scientific">Mycolicibacterium psychrotolerans</name>
    <dbReference type="NCBI Taxonomy" id="216929"/>
    <lineage>
        <taxon>Bacteria</taxon>
        <taxon>Bacillati</taxon>
        <taxon>Actinomycetota</taxon>
        <taxon>Actinomycetes</taxon>
        <taxon>Mycobacteriales</taxon>
        <taxon>Mycobacteriaceae</taxon>
        <taxon>Mycolicibacterium</taxon>
    </lineage>
</organism>
<protein>
    <submittedName>
        <fullName evidence="2">Uncharacterized protein</fullName>
    </submittedName>
</protein>